<accession>W9QZP4</accession>
<dbReference type="InterPro" id="IPR036465">
    <property type="entry name" value="vWFA_dom_sf"/>
</dbReference>
<dbReference type="PANTHER" id="PTHR10579">
    <property type="entry name" value="CALCIUM-ACTIVATED CHLORIDE CHANNEL REGULATOR"/>
    <property type="match status" value="1"/>
</dbReference>
<dbReference type="SUPFAM" id="SSF53300">
    <property type="entry name" value="vWA-like"/>
    <property type="match status" value="1"/>
</dbReference>
<keyword evidence="2" id="KW-0472">Membrane</keyword>
<dbReference type="InterPro" id="IPR051266">
    <property type="entry name" value="CLCR"/>
</dbReference>
<dbReference type="AlphaFoldDB" id="W9QZP4"/>
<organism evidence="4 5">
    <name type="scientific">Morus notabilis</name>
    <dbReference type="NCBI Taxonomy" id="981085"/>
    <lineage>
        <taxon>Eukaryota</taxon>
        <taxon>Viridiplantae</taxon>
        <taxon>Streptophyta</taxon>
        <taxon>Embryophyta</taxon>
        <taxon>Tracheophyta</taxon>
        <taxon>Spermatophyta</taxon>
        <taxon>Magnoliopsida</taxon>
        <taxon>eudicotyledons</taxon>
        <taxon>Gunneridae</taxon>
        <taxon>Pentapetalae</taxon>
        <taxon>rosids</taxon>
        <taxon>fabids</taxon>
        <taxon>Rosales</taxon>
        <taxon>Moraceae</taxon>
        <taxon>Moreae</taxon>
        <taxon>Morus</taxon>
    </lineage>
</organism>
<feature type="domain" description="VWFA" evidence="3">
    <location>
        <begin position="275"/>
        <end position="451"/>
    </location>
</feature>
<keyword evidence="2" id="KW-0812">Transmembrane</keyword>
<dbReference type="InterPro" id="IPR004158">
    <property type="entry name" value="DUF247_pln"/>
</dbReference>
<dbReference type="InterPro" id="IPR002035">
    <property type="entry name" value="VWF_A"/>
</dbReference>
<proteinExistence type="predicted"/>
<evidence type="ECO:0000256" key="2">
    <source>
        <dbReference type="SAM" id="Phobius"/>
    </source>
</evidence>
<protein>
    <submittedName>
        <fullName evidence="4">UPF0481 protein</fullName>
    </submittedName>
</protein>
<sequence length="1082" mass="122180">MGIVEFSNPNRAPSSIMIFYFELDILISVIVWCKAIRAYAIDQLSHFVIATETFLKNVSSDCKSESPSTHQGLAKVFDSLAKTNSVDDIAIYEQQPYQLLVGIRLDYLLIEITLSGVQTSIEAQDLKSLKVLSVLFGKMSFDDDEQIVIPKDVSSGEKAPTFVAGKIQIEAINLMEAPLEETKFKVLLELKESADIKGRHGLDLVMVIDISGSMHEGGKLNKALPLKGERAPTFVAGKIQIEVINLMEAPLEETRFKVLLELKESADIKGRHGLDLVMVIDISGSMHEGGKLDKLKIATKLVVEKLSPVDRFSVVTFFDSSIRLFPLRQITEDSKAEIIEEIILLNAKNRDKNIAEGLRTALKVLNDRHFTRGRVGAIMLFSDGAENRGKAAEVDVSKVPVHTFGVDESHDQRVLLEIAQKSNGGTFSDLQNENNLLIALSQWLAGLLTVVVQDLRVTVAQVDGESKIMNVLAGNSPITNENSAVTISYGDLYGKEVRKVQVELLLPNIVGSGPTAPNVLLITCSYSDEYGKERFEADPIFITVTRTRGKEIRREEVIGQNVEKKRYKKLSGKHDSRVEDSTEEQGEIQESKVPTKGKVMMTFKELGVTADRQLVNEIKEAKVDVRDSQEEFKIQRVPKIMVRNEDYLEEYFKPRELSIGPIHSADSSLFKKELKLKLAEYFITETHNTADGLLIFFKAGFKDIKKHFDKDIIMSCTDDELIRLVFLDGCAMLGFIHSYLFQGLNKFHISNRQAELIRQDLLLMENQVPFTVLHALTRYASCVTKYEWLIPQFVHENSIIPKDLLYVILDHKDSLFGKGNGTKRPDHILDLYRRILLTIPHDSHNCFDTLLSFFDSTFRYVFSRLRVLIGYVLACLGVMERFDTPTDDSKYMISRMHSFRNIQELKTAGIKLKPTYSLRRIFFHSRFFIAGQLSIPALVVDDSTERMLLNLVAYEMCLNKEQQATDSWVTSYVNLLDVLIDNEQDVKDLRAAGILQNHLSSDNEVAQLINRVGSNCFAPSKDTYEHVREKIEKHYRRKCAIWMAQVCQSNFSSPWTILALFAATAVLGLTAVQTYYAVNPKN</sequence>
<dbReference type="SMART" id="SM00327">
    <property type="entry name" value="VWA"/>
    <property type="match status" value="1"/>
</dbReference>
<dbReference type="EMBL" id="KE344435">
    <property type="protein sequence ID" value="EXB62071.1"/>
    <property type="molecule type" value="Genomic_DNA"/>
</dbReference>
<gene>
    <name evidence="4" type="ORF">L484_002395</name>
</gene>
<dbReference type="eggNOG" id="ENOG502QZGI">
    <property type="taxonomic scope" value="Eukaryota"/>
</dbReference>
<dbReference type="PROSITE" id="PS50234">
    <property type="entry name" value="VWFA"/>
    <property type="match status" value="1"/>
</dbReference>
<dbReference type="Pfam" id="PF03140">
    <property type="entry name" value="DUF247"/>
    <property type="match status" value="1"/>
</dbReference>
<name>W9QZP4_9ROSA</name>
<dbReference type="PANTHER" id="PTHR10579:SF129">
    <property type="entry name" value="OS01G0640200 PROTEIN"/>
    <property type="match status" value="1"/>
</dbReference>
<keyword evidence="5" id="KW-1185">Reference proteome</keyword>
<dbReference type="Proteomes" id="UP000030645">
    <property type="component" value="Unassembled WGS sequence"/>
</dbReference>
<feature type="transmembrane region" description="Helical" evidence="2">
    <location>
        <begin position="1055"/>
        <end position="1078"/>
    </location>
</feature>
<reference evidence="5" key="1">
    <citation type="submission" date="2013-01" db="EMBL/GenBank/DDBJ databases">
        <title>Draft Genome Sequence of a Mulberry Tree, Morus notabilis C.K. Schneid.</title>
        <authorList>
            <person name="He N."/>
            <person name="Zhao S."/>
        </authorList>
    </citation>
    <scope>NUCLEOTIDE SEQUENCE</scope>
</reference>
<evidence type="ECO:0000259" key="3">
    <source>
        <dbReference type="PROSITE" id="PS50234"/>
    </source>
</evidence>
<feature type="region of interest" description="Disordered" evidence="1">
    <location>
        <begin position="569"/>
        <end position="590"/>
    </location>
</feature>
<dbReference type="Gene3D" id="3.40.50.410">
    <property type="entry name" value="von Willebrand factor, type A domain"/>
    <property type="match status" value="1"/>
</dbReference>
<dbReference type="Pfam" id="PF00092">
    <property type="entry name" value="VWA"/>
    <property type="match status" value="1"/>
</dbReference>
<keyword evidence="2" id="KW-1133">Transmembrane helix</keyword>
<evidence type="ECO:0000313" key="5">
    <source>
        <dbReference type="Proteomes" id="UP000030645"/>
    </source>
</evidence>
<evidence type="ECO:0000313" key="4">
    <source>
        <dbReference type="EMBL" id="EXB62071.1"/>
    </source>
</evidence>
<evidence type="ECO:0000256" key="1">
    <source>
        <dbReference type="SAM" id="MobiDB-lite"/>
    </source>
</evidence>